<evidence type="ECO:0008006" key="4">
    <source>
        <dbReference type="Google" id="ProtNLM"/>
    </source>
</evidence>
<evidence type="ECO:0000313" key="2">
    <source>
        <dbReference type="EMBL" id="AUR51255.1"/>
    </source>
</evidence>
<dbReference type="PROSITE" id="PS01094">
    <property type="entry name" value="UPF0076"/>
    <property type="match status" value="1"/>
</dbReference>
<dbReference type="InterPro" id="IPR035709">
    <property type="entry name" value="YoaB-like"/>
</dbReference>
<dbReference type="Gene3D" id="3.30.1330.40">
    <property type="entry name" value="RutC-like"/>
    <property type="match status" value="1"/>
</dbReference>
<organism evidence="2 3">
    <name type="scientific">Aquella oligotrophica</name>
    <dbReference type="NCBI Taxonomy" id="2067065"/>
    <lineage>
        <taxon>Bacteria</taxon>
        <taxon>Pseudomonadati</taxon>
        <taxon>Pseudomonadota</taxon>
        <taxon>Betaproteobacteria</taxon>
        <taxon>Neisseriales</taxon>
        <taxon>Neisseriaceae</taxon>
        <taxon>Aquella</taxon>
    </lineage>
</organism>
<dbReference type="Pfam" id="PF01042">
    <property type="entry name" value="Ribonuc_L-PSP"/>
    <property type="match status" value="1"/>
</dbReference>
<sequence length="120" mass="13024">MSVKRIGTTARWSDAVIHNNTVYLVEVPSNLDGNISEQAKNLLSSVESRLLEVGSNKSNILMATIYLSSINHIGAFNEIWDAWLPAGTAPVRACIEARLANSTYLVEIQLTAALGPSRVN</sequence>
<dbReference type="KEGG" id="nba:CUN60_02720"/>
<reference evidence="3" key="1">
    <citation type="submission" date="2017-11" db="EMBL/GenBank/DDBJ databases">
        <authorList>
            <person name="Chan K.G."/>
            <person name="Lee L.S."/>
        </authorList>
    </citation>
    <scope>NUCLEOTIDE SEQUENCE [LARGE SCALE GENOMIC DNA]</scope>
    <source>
        <strain evidence="3">DSM 100970</strain>
    </source>
</reference>
<dbReference type="InterPro" id="IPR006175">
    <property type="entry name" value="YjgF/YER057c/UK114"/>
</dbReference>
<proteinExistence type="inferred from homology"/>
<dbReference type="EMBL" id="CP024847">
    <property type="protein sequence ID" value="AUR51255.1"/>
    <property type="molecule type" value="Genomic_DNA"/>
</dbReference>
<protein>
    <recommendedName>
        <fullName evidence="4">RidA family protein</fullName>
    </recommendedName>
</protein>
<gene>
    <name evidence="2" type="ORF">CUN60_02720</name>
</gene>
<dbReference type="AlphaFoldDB" id="A0A2I7N4X1"/>
<dbReference type="PANTHER" id="PTHR47328:SF1">
    <property type="entry name" value="RUTC FAMILY PROTEIN YOAB"/>
    <property type="match status" value="1"/>
</dbReference>
<dbReference type="CDD" id="cd06150">
    <property type="entry name" value="YjgF_YER057c_UK114_like_2"/>
    <property type="match status" value="1"/>
</dbReference>
<dbReference type="SUPFAM" id="SSF55298">
    <property type="entry name" value="YjgF-like"/>
    <property type="match status" value="1"/>
</dbReference>
<dbReference type="InterPro" id="IPR035959">
    <property type="entry name" value="RutC-like_sf"/>
</dbReference>
<evidence type="ECO:0000256" key="1">
    <source>
        <dbReference type="ARBA" id="ARBA00010552"/>
    </source>
</evidence>
<name>A0A2I7N4X1_9NEIS</name>
<comment type="similarity">
    <text evidence="1">Belongs to the RutC family.</text>
</comment>
<dbReference type="PANTHER" id="PTHR47328">
    <property type="match status" value="1"/>
</dbReference>
<evidence type="ECO:0000313" key="3">
    <source>
        <dbReference type="Proteomes" id="UP000236655"/>
    </source>
</evidence>
<dbReference type="Proteomes" id="UP000236655">
    <property type="component" value="Chromosome"/>
</dbReference>
<keyword evidence="3" id="KW-1185">Reference proteome</keyword>
<dbReference type="RefSeq" id="WP_102950555.1">
    <property type="nucleotide sequence ID" value="NZ_CP024847.1"/>
</dbReference>
<dbReference type="InterPro" id="IPR019897">
    <property type="entry name" value="RidA_CS"/>
</dbReference>
<dbReference type="OrthoDB" id="6899345at2"/>
<accession>A0A2I7N4X1</accession>